<dbReference type="CDD" id="cd16913">
    <property type="entry name" value="YkuD_like"/>
    <property type="match status" value="1"/>
</dbReference>
<feature type="active site" description="Nucleophile" evidence="7">
    <location>
        <position position="446"/>
    </location>
</feature>
<dbReference type="EMBL" id="PYGC01000017">
    <property type="protein sequence ID" value="PSK80381.1"/>
    <property type="molecule type" value="Genomic_DNA"/>
</dbReference>
<name>A0A2P8C5Z7_9BACT</name>
<dbReference type="Pfam" id="PF03734">
    <property type="entry name" value="YkuD"/>
    <property type="match status" value="1"/>
</dbReference>
<evidence type="ECO:0000256" key="3">
    <source>
        <dbReference type="ARBA" id="ARBA00022679"/>
    </source>
</evidence>
<dbReference type="UniPathway" id="UPA00219"/>
<dbReference type="InterPro" id="IPR052905">
    <property type="entry name" value="LD-transpeptidase_YkuD-like"/>
</dbReference>
<comment type="similarity">
    <text evidence="2">Belongs to the YkuD family.</text>
</comment>
<feature type="domain" description="L,D-TPase catalytic" evidence="8">
    <location>
        <begin position="297"/>
        <end position="485"/>
    </location>
</feature>
<dbReference type="InterPro" id="IPR005490">
    <property type="entry name" value="LD_TPept_cat_dom"/>
</dbReference>
<keyword evidence="6 7" id="KW-0961">Cell wall biogenesis/degradation</keyword>
<accession>A0A2P8C5Z7</accession>
<dbReference type="Proteomes" id="UP000396862">
    <property type="component" value="Unassembled WGS sequence"/>
</dbReference>
<dbReference type="Proteomes" id="UP000240621">
    <property type="component" value="Unassembled WGS sequence"/>
</dbReference>
<dbReference type="OrthoDB" id="9778545at2"/>
<keyword evidence="12" id="KW-1185">Reference proteome</keyword>
<dbReference type="InterPro" id="IPR036365">
    <property type="entry name" value="PGBD-like_sf"/>
</dbReference>
<evidence type="ECO:0000256" key="6">
    <source>
        <dbReference type="ARBA" id="ARBA00023316"/>
    </source>
</evidence>
<evidence type="ECO:0000256" key="7">
    <source>
        <dbReference type="PROSITE-ProRule" id="PRU01373"/>
    </source>
</evidence>
<dbReference type="PROSITE" id="PS52029">
    <property type="entry name" value="LD_TPASE"/>
    <property type="match status" value="1"/>
</dbReference>
<dbReference type="PANTHER" id="PTHR41533">
    <property type="entry name" value="L,D-TRANSPEPTIDASE HI_1667-RELATED"/>
    <property type="match status" value="1"/>
</dbReference>
<keyword evidence="4 7" id="KW-0133">Cell shape</keyword>
<dbReference type="SUPFAM" id="SSF141523">
    <property type="entry name" value="L,D-transpeptidase catalytic domain-like"/>
    <property type="match status" value="1"/>
</dbReference>
<dbReference type="Gene3D" id="2.40.440.10">
    <property type="entry name" value="L,D-transpeptidase catalytic domain-like"/>
    <property type="match status" value="1"/>
</dbReference>
<evidence type="ECO:0000256" key="4">
    <source>
        <dbReference type="ARBA" id="ARBA00022960"/>
    </source>
</evidence>
<keyword evidence="5 7" id="KW-0573">Peptidoglycan synthesis</keyword>
<dbReference type="EMBL" id="BLAU01000001">
    <property type="protein sequence ID" value="GET23089.1"/>
    <property type="molecule type" value="Genomic_DNA"/>
</dbReference>
<evidence type="ECO:0000313" key="12">
    <source>
        <dbReference type="Proteomes" id="UP000396862"/>
    </source>
</evidence>
<evidence type="ECO:0000313" key="11">
    <source>
        <dbReference type="Proteomes" id="UP000240621"/>
    </source>
</evidence>
<organism evidence="10 11">
    <name type="scientific">Prolixibacter denitrificans</name>
    <dbReference type="NCBI Taxonomy" id="1541063"/>
    <lineage>
        <taxon>Bacteria</taxon>
        <taxon>Pseudomonadati</taxon>
        <taxon>Bacteroidota</taxon>
        <taxon>Bacteroidia</taxon>
        <taxon>Marinilabiliales</taxon>
        <taxon>Prolixibacteraceae</taxon>
        <taxon>Prolixibacter</taxon>
    </lineage>
</organism>
<dbReference type="Gene3D" id="1.10.101.10">
    <property type="entry name" value="PGBD-like superfamily/PGBD"/>
    <property type="match status" value="1"/>
</dbReference>
<dbReference type="RefSeq" id="WP_106543876.1">
    <property type="nucleotide sequence ID" value="NZ_BLAU01000001.1"/>
</dbReference>
<dbReference type="GO" id="GO:0016740">
    <property type="term" value="F:transferase activity"/>
    <property type="evidence" value="ECO:0007669"/>
    <property type="project" value="UniProtKB-KW"/>
</dbReference>
<reference evidence="10 11" key="1">
    <citation type="submission" date="2018-03" db="EMBL/GenBank/DDBJ databases">
        <title>Genomic Encyclopedia of Archaeal and Bacterial Type Strains, Phase II (KMG-II): from individual species to whole genera.</title>
        <authorList>
            <person name="Goeker M."/>
        </authorList>
    </citation>
    <scope>NUCLEOTIDE SEQUENCE [LARGE SCALE GENOMIC DNA]</scope>
    <source>
        <strain evidence="10 11">DSM 27267</strain>
    </source>
</reference>
<evidence type="ECO:0000256" key="2">
    <source>
        <dbReference type="ARBA" id="ARBA00005992"/>
    </source>
</evidence>
<dbReference type="InterPro" id="IPR036366">
    <property type="entry name" value="PGBDSf"/>
</dbReference>
<comment type="caution">
    <text evidence="10">The sequence shown here is derived from an EMBL/GenBank/DDBJ whole genome shotgun (WGS) entry which is preliminary data.</text>
</comment>
<feature type="active site" description="Proton donor/acceptor" evidence="7">
    <location>
        <position position="427"/>
    </location>
</feature>
<proteinExistence type="inferred from homology"/>
<sequence length="531" mass="61702">MKILRHILVLPVIFFAVLSADGESVTSWIRKKVENLAAQPTLNDSIKLFCLPTLQKQYQEHFYTPFWSSDVRIDELMSLIRHCDVDGLQPTDYHLKILDSLARKAGNENAATRDILLTDAFILLSSHLLNGKIDPQTITPRWNISPVDDRIIRFLIELPYVRVGDFYRSIIPQSHLYEGLRYQLKKYREIDKQGGWETIPSGKILKPGNDDSRISLVRKRLLSTGEYDGPEPEQPDFYDDQLSEAVILFQRNHGLEALGTIGPQTLAEMNTPASERIRQIEVNMERIRWLPESFPDYYILINIPDYMLFVYDHHIPVGEHKVIVGRTYRKTPIFHSTLQYLVFNPTWTIPPNILKYDILPEAQKDSGYLAERNIQVFESNGTKLKPEKVNFASADASGYTYRQLPGDQNALGVVKFVFPNPYNVFLHDTPSKRLFNRVRRTFSSGCIRVERPIELAQYLLMEQPEWTSRKIDKTIESRKTQVVRFNRKPEVFLVYLTAWENDDGQLQFRDDIYSRDEPIYKELKSSPDESN</sequence>
<keyword evidence="3" id="KW-0808">Transferase</keyword>
<dbReference type="InterPro" id="IPR002477">
    <property type="entry name" value="Peptidoglycan-bd-like"/>
</dbReference>
<dbReference type="Pfam" id="PF20142">
    <property type="entry name" value="Scaffold"/>
    <property type="match status" value="1"/>
</dbReference>
<evidence type="ECO:0000256" key="5">
    <source>
        <dbReference type="ARBA" id="ARBA00022984"/>
    </source>
</evidence>
<dbReference type="GO" id="GO:0004180">
    <property type="term" value="F:carboxypeptidase activity"/>
    <property type="evidence" value="ECO:0007669"/>
    <property type="project" value="UniProtKB-ARBA"/>
</dbReference>
<dbReference type="PANTHER" id="PTHR41533:SF2">
    <property type="entry name" value="BLR7131 PROTEIN"/>
    <property type="match status" value="1"/>
</dbReference>
<evidence type="ECO:0000256" key="1">
    <source>
        <dbReference type="ARBA" id="ARBA00004752"/>
    </source>
</evidence>
<dbReference type="InterPro" id="IPR038063">
    <property type="entry name" value="Transpep_catalytic_dom"/>
</dbReference>
<dbReference type="SUPFAM" id="SSF47090">
    <property type="entry name" value="PGBD-like"/>
    <property type="match status" value="1"/>
</dbReference>
<dbReference type="InterPro" id="IPR045380">
    <property type="entry name" value="LD_TPept_scaffold_dom"/>
</dbReference>
<evidence type="ECO:0000313" key="9">
    <source>
        <dbReference type="EMBL" id="GET23089.1"/>
    </source>
</evidence>
<reference evidence="9 12" key="2">
    <citation type="submission" date="2019-10" db="EMBL/GenBank/DDBJ databases">
        <title>Prolixibacter strains distinguished by the presence of nitrate reductase genes were adept at nitrate-dependent anaerobic corrosion of metallic iron and carbon steel.</title>
        <authorList>
            <person name="Iino T."/>
            <person name="Shono N."/>
            <person name="Ito K."/>
            <person name="Nakamura R."/>
            <person name="Sueoka K."/>
            <person name="Harayama S."/>
            <person name="Ohkuma M."/>
        </authorList>
    </citation>
    <scope>NUCLEOTIDE SEQUENCE [LARGE SCALE GENOMIC DNA]</scope>
    <source>
        <strain evidence="9 12">MIC1-1</strain>
    </source>
</reference>
<protein>
    <submittedName>
        <fullName evidence="10">Murein L,D-transpeptidase YcbB/YkuD</fullName>
    </submittedName>
    <submittedName>
        <fullName evidence="9">Peptidoglycan-binding protein</fullName>
    </submittedName>
</protein>
<dbReference type="AlphaFoldDB" id="A0A2P8C5Z7"/>
<dbReference type="GO" id="GO:0009252">
    <property type="term" value="P:peptidoglycan biosynthetic process"/>
    <property type="evidence" value="ECO:0007669"/>
    <property type="project" value="UniProtKB-UniPathway"/>
</dbReference>
<gene>
    <name evidence="10" type="ORF">CLV93_11725</name>
    <name evidence="9" type="ORF">JCM18694_33350</name>
</gene>
<dbReference type="Pfam" id="PF01471">
    <property type="entry name" value="PG_binding_1"/>
    <property type="match status" value="1"/>
</dbReference>
<comment type="pathway">
    <text evidence="1 7">Cell wall biogenesis; peptidoglycan biosynthesis.</text>
</comment>
<evidence type="ECO:0000313" key="10">
    <source>
        <dbReference type="EMBL" id="PSK80381.1"/>
    </source>
</evidence>
<dbReference type="GO" id="GO:0008360">
    <property type="term" value="P:regulation of cell shape"/>
    <property type="evidence" value="ECO:0007669"/>
    <property type="project" value="UniProtKB-UniRule"/>
</dbReference>
<dbReference type="GO" id="GO:0071555">
    <property type="term" value="P:cell wall organization"/>
    <property type="evidence" value="ECO:0007669"/>
    <property type="project" value="UniProtKB-UniRule"/>
</dbReference>
<evidence type="ECO:0000259" key="8">
    <source>
        <dbReference type="PROSITE" id="PS52029"/>
    </source>
</evidence>